<dbReference type="EMBL" id="BAAAGS010000009">
    <property type="protein sequence ID" value="GAA0519714.1"/>
    <property type="molecule type" value="Genomic_DNA"/>
</dbReference>
<name>A0ABP3MFZ9_SACER</name>
<organism evidence="2 3">
    <name type="scientific">Saccharopolyspora erythraea</name>
    <name type="common">Streptomyces erythraeus</name>
    <dbReference type="NCBI Taxonomy" id="1836"/>
    <lineage>
        <taxon>Bacteria</taxon>
        <taxon>Bacillati</taxon>
        <taxon>Actinomycetota</taxon>
        <taxon>Actinomycetes</taxon>
        <taxon>Pseudonocardiales</taxon>
        <taxon>Pseudonocardiaceae</taxon>
        <taxon>Saccharopolyspora</taxon>
    </lineage>
</organism>
<evidence type="ECO:0000256" key="1">
    <source>
        <dbReference type="SAM" id="MobiDB-lite"/>
    </source>
</evidence>
<gene>
    <name evidence="2" type="ORF">GCM10009533_18550</name>
</gene>
<reference evidence="3" key="1">
    <citation type="journal article" date="2019" name="Int. J. Syst. Evol. Microbiol.">
        <title>The Global Catalogue of Microorganisms (GCM) 10K type strain sequencing project: providing services to taxonomists for standard genome sequencing and annotation.</title>
        <authorList>
            <consortium name="The Broad Institute Genomics Platform"/>
            <consortium name="The Broad Institute Genome Sequencing Center for Infectious Disease"/>
            <person name="Wu L."/>
            <person name="Ma J."/>
        </authorList>
    </citation>
    <scope>NUCLEOTIDE SEQUENCE [LARGE SCALE GENOMIC DNA]</scope>
    <source>
        <strain evidence="3">JCM 10303</strain>
    </source>
</reference>
<protein>
    <submittedName>
        <fullName evidence="2">Uncharacterized protein</fullName>
    </submittedName>
</protein>
<comment type="caution">
    <text evidence="2">The sequence shown here is derived from an EMBL/GenBank/DDBJ whole genome shotgun (WGS) entry which is preliminary data.</text>
</comment>
<proteinExistence type="predicted"/>
<dbReference type="Proteomes" id="UP001500729">
    <property type="component" value="Unassembled WGS sequence"/>
</dbReference>
<feature type="compositionally biased region" description="Basic and acidic residues" evidence="1">
    <location>
        <begin position="33"/>
        <end position="54"/>
    </location>
</feature>
<feature type="region of interest" description="Disordered" evidence="1">
    <location>
        <begin position="1"/>
        <end position="54"/>
    </location>
</feature>
<sequence length="73" mass="7623">MCDTGGSILRRRRWPGPPDVLGPAGAGNGTADGGRHLNPDERTRTAPGAADHRSIVDNVTARSAAGRFVHVHS</sequence>
<accession>A0ABP3MFZ9</accession>
<evidence type="ECO:0000313" key="3">
    <source>
        <dbReference type="Proteomes" id="UP001500729"/>
    </source>
</evidence>
<evidence type="ECO:0000313" key="2">
    <source>
        <dbReference type="EMBL" id="GAA0519714.1"/>
    </source>
</evidence>
<keyword evidence="3" id="KW-1185">Reference proteome</keyword>